<proteinExistence type="predicted"/>
<evidence type="ECO:0000313" key="4">
    <source>
        <dbReference type="EMBL" id="CFX37443.1"/>
    </source>
</evidence>
<feature type="chain" id="PRO_5002419337" evidence="3">
    <location>
        <begin position="25"/>
        <end position="249"/>
    </location>
</feature>
<sequence>MRKHLPEVILGLLFLLIFTPVARAAEAEWQIKWNEDGSLREIITVTGPPIEYHDSAWQETQDDKKQVFSRTVTDWQAYNQMPDKLPIKVNQNNYLFCTVSKIKPDATLAQESLYKNLSGVQSLQVRIEVPGSIRASSADQIIDHTAVWRIKNPGTPLGSAFTLKTVTFDGWLLGISILSLGVIIMFIFFAVRMRKVNQIIADTYSLDNIVIEEDEIGIPRIEAVKIEEDESKGDQVQEEKADLSSQDQA</sequence>
<evidence type="ECO:0000256" key="1">
    <source>
        <dbReference type="SAM" id="MobiDB-lite"/>
    </source>
</evidence>
<evidence type="ECO:0000256" key="3">
    <source>
        <dbReference type="SAM" id="SignalP"/>
    </source>
</evidence>
<dbReference type="AlphaFoldDB" id="A0A0E4C8D8"/>
<dbReference type="EMBL" id="CGIH01000018">
    <property type="protein sequence ID" value="CFX37443.1"/>
    <property type="molecule type" value="Genomic_DNA"/>
</dbReference>
<reference evidence="4 5" key="1">
    <citation type="submission" date="2015-03" db="EMBL/GenBank/DDBJ databases">
        <authorList>
            <person name="Murphy D."/>
        </authorList>
    </citation>
    <scope>NUCLEOTIDE SEQUENCE [LARGE SCALE GENOMIC DNA]</scope>
    <source>
        <strain evidence="4 5">OL-4</strain>
    </source>
</reference>
<dbReference type="OrthoDB" id="9769991at2"/>
<keyword evidence="2" id="KW-0472">Membrane</keyword>
<dbReference type="Proteomes" id="UP000045545">
    <property type="component" value="Unassembled WGS sequence"/>
</dbReference>
<keyword evidence="2" id="KW-1133">Transmembrane helix</keyword>
<feature type="compositionally biased region" description="Basic and acidic residues" evidence="1">
    <location>
        <begin position="228"/>
        <end position="242"/>
    </location>
</feature>
<accession>A0A0E4C8D8</accession>
<keyword evidence="3" id="KW-0732">Signal</keyword>
<dbReference type="RefSeq" id="WP_046496428.1">
    <property type="nucleotide sequence ID" value="NZ_CGIH01000018.1"/>
</dbReference>
<keyword evidence="2" id="KW-0812">Transmembrane</keyword>
<feature type="region of interest" description="Disordered" evidence="1">
    <location>
        <begin position="228"/>
        <end position="249"/>
    </location>
</feature>
<evidence type="ECO:0000313" key="5">
    <source>
        <dbReference type="Proteomes" id="UP000045545"/>
    </source>
</evidence>
<gene>
    <name evidence="4" type="ORF">1106</name>
</gene>
<name>A0A0E4C8D8_9FIRM</name>
<dbReference type="STRING" id="690567.1106"/>
<keyword evidence="5" id="KW-1185">Reference proteome</keyword>
<organism evidence="4 5">
    <name type="scientific">Syntrophomonas zehnderi OL-4</name>
    <dbReference type="NCBI Taxonomy" id="690567"/>
    <lineage>
        <taxon>Bacteria</taxon>
        <taxon>Bacillati</taxon>
        <taxon>Bacillota</taxon>
        <taxon>Clostridia</taxon>
        <taxon>Eubacteriales</taxon>
        <taxon>Syntrophomonadaceae</taxon>
        <taxon>Syntrophomonas</taxon>
    </lineage>
</organism>
<protein>
    <submittedName>
        <fullName evidence="4">Uncharacterized</fullName>
    </submittedName>
</protein>
<feature type="signal peptide" evidence="3">
    <location>
        <begin position="1"/>
        <end position="24"/>
    </location>
</feature>
<evidence type="ECO:0000256" key="2">
    <source>
        <dbReference type="SAM" id="Phobius"/>
    </source>
</evidence>
<feature type="transmembrane region" description="Helical" evidence="2">
    <location>
        <begin position="171"/>
        <end position="191"/>
    </location>
</feature>